<organism evidence="1 2">
    <name type="scientific">Peronosclerospora sorghi</name>
    <dbReference type="NCBI Taxonomy" id="230839"/>
    <lineage>
        <taxon>Eukaryota</taxon>
        <taxon>Sar</taxon>
        <taxon>Stramenopiles</taxon>
        <taxon>Oomycota</taxon>
        <taxon>Peronosporomycetes</taxon>
        <taxon>Peronosporales</taxon>
        <taxon>Peronosporaceae</taxon>
        <taxon>Peronosclerospora</taxon>
    </lineage>
</organism>
<name>A0ACC0VXN6_9STRA</name>
<proteinExistence type="predicted"/>
<evidence type="ECO:0000313" key="2">
    <source>
        <dbReference type="Proteomes" id="UP001163321"/>
    </source>
</evidence>
<gene>
    <name evidence="1" type="ORF">PsorP6_009370</name>
</gene>
<keyword evidence="2" id="KW-1185">Reference proteome</keyword>
<comment type="caution">
    <text evidence="1">The sequence shown here is derived from an EMBL/GenBank/DDBJ whole genome shotgun (WGS) entry which is preliminary data.</text>
</comment>
<accession>A0ACC0VXN6</accession>
<dbReference type="Proteomes" id="UP001163321">
    <property type="component" value="Chromosome 5"/>
</dbReference>
<reference evidence="1 2" key="1">
    <citation type="journal article" date="2022" name="bioRxiv">
        <title>The genome of the oomycete Peronosclerospora sorghi, a cosmopolitan pathogen of maize and sorghum, is inflated with dispersed pseudogenes.</title>
        <authorList>
            <person name="Fletcher K."/>
            <person name="Martin F."/>
            <person name="Isakeit T."/>
            <person name="Cavanaugh K."/>
            <person name="Magill C."/>
            <person name="Michelmore R."/>
        </authorList>
    </citation>
    <scope>NUCLEOTIDE SEQUENCE [LARGE SCALE GENOMIC DNA]</scope>
    <source>
        <strain evidence="1">P6</strain>
    </source>
</reference>
<sequence>MAHEASWLPDLAALASLSVAVHYVLGLYGLLGALLIFILLEHGSSLTGQRKRTKTLEKGRARSTSVDDELDADQTRVPQRDKDDEHAHVLRRVRHTLSHLVVRDVASREPPCATLEMNARAPVRFDTDLFIGHVLFLVRTDPADPRYAPLFAAKRRMFWIQVQGRFKRRPTGPIYLGGELPAPIAPGVVTRSVAHVIMGLIRGLVGHVRFSFGHGVDEVPAVAFPLYQSVDQFVATPEGEIPPTLGTNDFGETEAQRDARKATAHGTETYDVGPTYTFDFHTMYVDLTRWETANLPTGLNALALTSFFNALPLRLVAYQVDARDACMDRHCQHDKTYVFSFEVTYGKERRGVDDGGRADAGRGRAPTATPPLVRSEWSTMSTTVSDASSMAEDDEAREHAAFVRREHARRLAQLSLTYLCWLEEVDVASDVRRVHYVFAVTDQVDAYADDEREDAHPARYRLAIVSSYALRKVLQGTRSRFKGTHGVEDLGNLRFHSRSRIGSYGTITSEARQVVQHVAKLAGEALPPVDATRETEDGDDATDRRAVVAAQAALYTCLTQRQRLQEVSTSTKTVSPSRLGVNLSRRERQDMGVVCEGVVYRYYAAELVRQEVLLLTHDALCFYRSYASRAEKTVRTAHILGARAIAMPSFAALPLDGAYALQISTLAEDLFLLVGTRSTQEAWLRGILQHTDPKRNWAQALRDNVSIDFAVRAALRPAQRIALNSRVLFPHLTHAWPRVEANGETDDASRPTTIAGAHELVQRTLQRALHLLNQVEPRAVTDVLAFLDDASALRAVDVQHVQDAGSHEDHVAFYLNLYHTIVAHAVLADGWPRHKSEWRAFLTRTCYVVRRGPDHAPLTLSLAELEHVILRARLPQAEVPHVHVSTVVALAHRPVSRLHALGLRHPDFRLSLALCVNQQPEPLDVTLYDARHVHAQLNAVVRAWLSRSSVEVDDDTKTITLPRVCEWYRHDFGASRVACVRKLLGFMESNLMQRRVMHVMGLEDRGMRTRFHSFKYTRTPTLRRATNWGAPGSAHARTTSVDATRGEQRGGTTQL</sequence>
<evidence type="ECO:0000313" key="1">
    <source>
        <dbReference type="EMBL" id="KAI9911320.1"/>
    </source>
</evidence>
<dbReference type="EMBL" id="CM047584">
    <property type="protein sequence ID" value="KAI9911320.1"/>
    <property type="molecule type" value="Genomic_DNA"/>
</dbReference>
<protein>
    <submittedName>
        <fullName evidence="1">Uncharacterized protein</fullName>
    </submittedName>
</protein>